<organism evidence="1 2">
    <name type="scientific">Dryococelus australis</name>
    <dbReference type="NCBI Taxonomy" id="614101"/>
    <lineage>
        <taxon>Eukaryota</taxon>
        <taxon>Metazoa</taxon>
        <taxon>Ecdysozoa</taxon>
        <taxon>Arthropoda</taxon>
        <taxon>Hexapoda</taxon>
        <taxon>Insecta</taxon>
        <taxon>Pterygota</taxon>
        <taxon>Neoptera</taxon>
        <taxon>Polyneoptera</taxon>
        <taxon>Phasmatodea</taxon>
        <taxon>Verophasmatodea</taxon>
        <taxon>Anareolatae</taxon>
        <taxon>Phasmatidae</taxon>
        <taxon>Eurycanthinae</taxon>
        <taxon>Dryococelus</taxon>
    </lineage>
</organism>
<reference evidence="1 2" key="1">
    <citation type="submission" date="2023-02" db="EMBL/GenBank/DDBJ databases">
        <title>LHISI_Scaffold_Assembly.</title>
        <authorList>
            <person name="Stuart O.P."/>
            <person name="Cleave R."/>
            <person name="Magrath M.J.L."/>
            <person name="Mikheyev A.S."/>
        </authorList>
    </citation>
    <scope>NUCLEOTIDE SEQUENCE [LARGE SCALE GENOMIC DNA]</scope>
    <source>
        <strain evidence="1">Daus_M_001</strain>
        <tissue evidence="1">Leg muscle</tissue>
    </source>
</reference>
<evidence type="ECO:0000313" key="2">
    <source>
        <dbReference type="Proteomes" id="UP001159363"/>
    </source>
</evidence>
<protein>
    <submittedName>
        <fullName evidence="1">Uncharacterized protein</fullName>
    </submittedName>
</protein>
<sequence length="159" mass="17960">MSITMTKPTLQTIQGIKYPEEACNASKASISIMMCGSATCELLASSVVYRTKHLWLTWTDGGPQNSLWQRVQGGIYLKCLNPSLRVTIFPPHMTRTVSRECKRNTTSFVCLPSNRTHLNQPFDVAACHPKKCKWRKILREYELSPAVLASSVLQKQYIP</sequence>
<dbReference type="EMBL" id="JARBHB010000006">
    <property type="protein sequence ID" value="KAJ8881701.1"/>
    <property type="molecule type" value="Genomic_DNA"/>
</dbReference>
<comment type="caution">
    <text evidence="1">The sequence shown here is derived from an EMBL/GenBank/DDBJ whole genome shotgun (WGS) entry which is preliminary data.</text>
</comment>
<keyword evidence="2" id="KW-1185">Reference proteome</keyword>
<evidence type="ECO:0000313" key="1">
    <source>
        <dbReference type="EMBL" id="KAJ8881701.1"/>
    </source>
</evidence>
<gene>
    <name evidence="1" type="ORF">PR048_018187</name>
</gene>
<accession>A0ABQ9HBL5</accession>
<dbReference type="Proteomes" id="UP001159363">
    <property type="component" value="Chromosome 5"/>
</dbReference>
<name>A0ABQ9HBL5_9NEOP</name>
<proteinExistence type="predicted"/>